<evidence type="ECO:0000313" key="13">
    <source>
        <dbReference type="EMBL" id="PIW18510.1"/>
    </source>
</evidence>
<feature type="domain" description="Ionotropic glutamate receptor C-terminal" evidence="12">
    <location>
        <begin position="37"/>
        <end position="363"/>
    </location>
</feature>
<evidence type="ECO:0000256" key="2">
    <source>
        <dbReference type="ARBA" id="ARBA00022448"/>
    </source>
</evidence>
<dbReference type="GO" id="GO:0016020">
    <property type="term" value="C:membrane"/>
    <property type="evidence" value="ECO:0007669"/>
    <property type="project" value="UniProtKB-SubCell"/>
</dbReference>
<evidence type="ECO:0000256" key="7">
    <source>
        <dbReference type="ARBA" id="ARBA00023170"/>
    </source>
</evidence>
<evidence type="ECO:0000259" key="12">
    <source>
        <dbReference type="SMART" id="SM00079"/>
    </source>
</evidence>
<evidence type="ECO:0000256" key="10">
    <source>
        <dbReference type="SAM" id="Phobius"/>
    </source>
</evidence>
<sequence>MPEALSFKAPKGLSLFFGLLVCLFFVQPLAQAEPPTRLRVATKSAPPFVILTESDMQGMVIDLWKAVSSDLKLNYEMKTYRTMGEVLKAVETGQADLAIGPISVSAQREAILDFSQPFFQGGEGIATVKKAGSVMDGLLSIMNLNLLRALGALATVIFIFGILIWAFERRKNTSQFGGSILKGMGQGFWWSAVTMTTVGYGDKAPVTFLGRSVALVWMFASVITISGFTAAISSSITLSNLQSKVTGLGELSHTRVGAAHSTSGSLFLSDLKIQYKSYENIESALTALEKGELDAVVHDLPILRYLVAQKASRNLVVLGENLHSENYAFALPQGSPLREALNQSLLRFLDTPRWQQIQDSYFH</sequence>
<feature type="transmembrane region" description="Helical" evidence="10">
    <location>
        <begin position="212"/>
        <end position="232"/>
    </location>
</feature>
<feature type="transmembrane region" description="Helical" evidence="10">
    <location>
        <begin position="179"/>
        <end position="200"/>
    </location>
</feature>
<feature type="domain" description="Solute-binding protein family 3/N-terminal" evidence="11">
    <location>
        <begin position="37"/>
        <end position="363"/>
    </location>
</feature>
<keyword evidence="8" id="KW-0325">Glycoprotein</keyword>
<evidence type="ECO:0000256" key="4">
    <source>
        <dbReference type="ARBA" id="ARBA00022989"/>
    </source>
</evidence>
<keyword evidence="5" id="KW-0406">Ion transport</keyword>
<keyword evidence="9" id="KW-0407">Ion channel</keyword>
<dbReference type="Gene3D" id="1.20.5.110">
    <property type="match status" value="1"/>
</dbReference>
<keyword evidence="3 10" id="KW-0812">Transmembrane</keyword>
<dbReference type="InterPro" id="IPR015683">
    <property type="entry name" value="Ionotropic_Glu_rcpt"/>
</dbReference>
<protein>
    <submittedName>
        <fullName evidence="13">ABC transporter substrate-binding protein</fullName>
    </submittedName>
</protein>
<dbReference type="EMBL" id="PFFQ01000012">
    <property type="protein sequence ID" value="PIW18510.1"/>
    <property type="molecule type" value="Genomic_DNA"/>
</dbReference>
<keyword evidence="2" id="KW-0813">Transport</keyword>
<evidence type="ECO:0000256" key="1">
    <source>
        <dbReference type="ARBA" id="ARBA00004141"/>
    </source>
</evidence>
<dbReference type="GO" id="GO:0015276">
    <property type="term" value="F:ligand-gated monoatomic ion channel activity"/>
    <property type="evidence" value="ECO:0007669"/>
    <property type="project" value="InterPro"/>
</dbReference>
<comment type="subcellular location">
    <subcellularLocation>
        <location evidence="1">Membrane</location>
        <topology evidence="1">Multi-pass membrane protein</topology>
    </subcellularLocation>
</comment>
<dbReference type="SMART" id="SM00062">
    <property type="entry name" value="PBPb"/>
    <property type="match status" value="1"/>
</dbReference>
<accession>A0A2M7G8S7</accession>
<dbReference type="InterPro" id="IPR001638">
    <property type="entry name" value="Solute-binding_3/MltF_N"/>
</dbReference>
<organism evidence="13 14">
    <name type="scientific">bacterium (Candidatus Blackallbacteria) CG17_big_fil_post_rev_8_21_14_2_50_48_46</name>
    <dbReference type="NCBI Taxonomy" id="2014261"/>
    <lineage>
        <taxon>Bacteria</taxon>
        <taxon>Candidatus Blackallbacteria</taxon>
    </lineage>
</organism>
<keyword evidence="4 10" id="KW-1133">Transmembrane helix</keyword>
<dbReference type="SUPFAM" id="SSF53850">
    <property type="entry name" value="Periplasmic binding protein-like II"/>
    <property type="match status" value="1"/>
</dbReference>
<evidence type="ECO:0000256" key="5">
    <source>
        <dbReference type="ARBA" id="ARBA00023065"/>
    </source>
</evidence>
<evidence type="ECO:0000259" key="11">
    <source>
        <dbReference type="SMART" id="SM00062"/>
    </source>
</evidence>
<evidence type="ECO:0000256" key="6">
    <source>
        <dbReference type="ARBA" id="ARBA00023136"/>
    </source>
</evidence>
<dbReference type="SUPFAM" id="SSF81324">
    <property type="entry name" value="Voltage-gated potassium channels"/>
    <property type="match status" value="1"/>
</dbReference>
<dbReference type="Gene3D" id="3.40.190.10">
    <property type="entry name" value="Periplasmic binding protein-like II"/>
    <property type="match status" value="2"/>
</dbReference>
<dbReference type="AlphaFoldDB" id="A0A2M7G8S7"/>
<proteinExistence type="predicted"/>
<evidence type="ECO:0000313" key="14">
    <source>
        <dbReference type="Proteomes" id="UP000231019"/>
    </source>
</evidence>
<gene>
    <name evidence="13" type="ORF">COW36_04250</name>
</gene>
<keyword evidence="7" id="KW-0675">Receptor</keyword>
<dbReference type="Pfam" id="PF00060">
    <property type="entry name" value="Lig_chan"/>
    <property type="match status" value="1"/>
</dbReference>
<dbReference type="SMART" id="SM00079">
    <property type="entry name" value="PBPe"/>
    <property type="match status" value="1"/>
</dbReference>
<dbReference type="InterPro" id="IPR001320">
    <property type="entry name" value="Iontro_rcpt_C"/>
</dbReference>
<name>A0A2M7G8S7_9BACT</name>
<dbReference type="Proteomes" id="UP000231019">
    <property type="component" value="Unassembled WGS sequence"/>
</dbReference>
<dbReference type="PANTHER" id="PTHR18966">
    <property type="entry name" value="IONOTROPIC GLUTAMATE RECEPTOR"/>
    <property type="match status" value="1"/>
</dbReference>
<keyword evidence="6 10" id="KW-0472">Membrane</keyword>
<reference evidence="13 14" key="1">
    <citation type="submission" date="2017-09" db="EMBL/GenBank/DDBJ databases">
        <title>Depth-based differentiation of microbial function through sediment-hosted aquifers and enrichment of novel symbionts in the deep terrestrial subsurface.</title>
        <authorList>
            <person name="Probst A.J."/>
            <person name="Ladd B."/>
            <person name="Jarett J.K."/>
            <person name="Geller-Mcgrath D.E."/>
            <person name="Sieber C.M."/>
            <person name="Emerson J.B."/>
            <person name="Anantharaman K."/>
            <person name="Thomas B.C."/>
            <person name="Malmstrom R."/>
            <person name="Stieglmeier M."/>
            <person name="Klingl A."/>
            <person name="Woyke T."/>
            <person name="Ryan C.M."/>
            <person name="Banfield J.F."/>
        </authorList>
    </citation>
    <scope>NUCLEOTIDE SEQUENCE [LARGE SCALE GENOMIC DNA]</scope>
    <source>
        <strain evidence="13">CG17_big_fil_post_rev_8_21_14_2_50_48_46</strain>
    </source>
</reference>
<evidence type="ECO:0000256" key="9">
    <source>
        <dbReference type="ARBA" id="ARBA00023303"/>
    </source>
</evidence>
<comment type="caution">
    <text evidence="13">The sequence shown here is derived from an EMBL/GenBank/DDBJ whole genome shotgun (WGS) entry which is preliminary data.</text>
</comment>
<feature type="transmembrane region" description="Helical" evidence="10">
    <location>
        <begin position="146"/>
        <end position="167"/>
    </location>
</feature>
<dbReference type="Pfam" id="PF00497">
    <property type="entry name" value="SBP_bac_3"/>
    <property type="match status" value="1"/>
</dbReference>
<evidence type="ECO:0000256" key="3">
    <source>
        <dbReference type="ARBA" id="ARBA00022692"/>
    </source>
</evidence>
<evidence type="ECO:0000256" key="8">
    <source>
        <dbReference type="ARBA" id="ARBA00023180"/>
    </source>
</evidence>
<dbReference type="Gene3D" id="1.10.287.70">
    <property type="match status" value="1"/>
</dbReference>